<evidence type="ECO:0000313" key="2">
    <source>
        <dbReference type="Proteomes" id="UP000216475"/>
    </source>
</evidence>
<dbReference type="EMBL" id="NPBH01000052">
    <property type="protein sequence ID" value="PAE07371.1"/>
    <property type="molecule type" value="Genomic_DNA"/>
</dbReference>
<evidence type="ECO:0000313" key="1">
    <source>
        <dbReference type="EMBL" id="PAE07371.1"/>
    </source>
</evidence>
<feature type="non-terminal residue" evidence="1">
    <location>
        <position position="115"/>
    </location>
</feature>
<protein>
    <submittedName>
        <fullName evidence="1">Uncharacterized protein</fullName>
    </submittedName>
</protein>
<name>A0A268HBX5_9BACI</name>
<comment type="caution">
    <text evidence="1">The sequence shown here is derived from an EMBL/GenBank/DDBJ whole genome shotgun (WGS) entry which is preliminary data.</text>
</comment>
<sequence length="115" mass="13626">MVLKESREDKFKRISKARLKKVHQVMLQIQNLSSHRFYEYNENEIKELFEAYENKGQEIYAFFCGKASIEKILDDTFVFSNKSNSGNIKQTKFHELAELRLSKCFKITNTLIHLS</sequence>
<gene>
    <name evidence="1" type="ORF">CHI12_11630</name>
</gene>
<accession>A0A268HBX5</accession>
<reference evidence="1 2" key="1">
    <citation type="submission" date="2017-07" db="EMBL/GenBank/DDBJ databases">
        <title>Isolation and whole genome analysis of endospore-forming bacteria from heroin.</title>
        <authorList>
            <person name="Kalinowski J."/>
            <person name="Ahrens B."/>
            <person name="Al-Dilaimi A."/>
            <person name="Winkler A."/>
            <person name="Wibberg D."/>
            <person name="Schleenbecker U."/>
            <person name="Ruckert C."/>
            <person name="Wolfel R."/>
            <person name="Grass G."/>
        </authorList>
    </citation>
    <scope>NUCLEOTIDE SEQUENCE [LARGE SCALE GENOMIC DNA]</scope>
    <source>
        <strain evidence="1 2">7509</strain>
    </source>
</reference>
<dbReference type="RefSeq" id="WP_095270872.1">
    <property type="nucleotide sequence ID" value="NZ_NPBH01000052.1"/>
</dbReference>
<dbReference type="AlphaFoldDB" id="A0A268HBX5"/>
<dbReference type="Proteomes" id="UP000216475">
    <property type="component" value="Unassembled WGS sequence"/>
</dbReference>
<organism evidence="1 2">
    <name type="scientific">Terribacillus saccharophilus</name>
    <dbReference type="NCBI Taxonomy" id="361277"/>
    <lineage>
        <taxon>Bacteria</taxon>
        <taxon>Bacillati</taxon>
        <taxon>Bacillota</taxon>
        <taxon>Bacilli</taxon>
        <taxon>Bacillales</taxon>
        <taxon>Bacillaceae</taxon>
        <taxon>Terribacillus</taxon>
    </lineage>
</organism>
<proteinExistence type="predicted"/>